<protein>
    <submittedName>
        <fullName evidence="2">Uncharacterized protein</fullName>
    </submittedName>
</protein>
<dbReference type="AlphaFoldDB" id="A0A7G1G8P0"/>
<organism evidence="2 3">
    <name type="scientific">Tepiditoga spiralis</name>
    <dbReference type="NCBI Taxonomy" id="2108365"/>
    <lineage>
        <taxon>Bacteria</taxon>
        <taxon>Thermotogati</taxon>
        <taxon>Thermotogota</taxon>
        <taxon>Thermotogae</taxon>
        <taxon>Petrotogales</taxon>
        <taxon>Petrotogaceae</taxon>
        <taxon>Tepiditoga</taxon>
    </lineage>
</organism>
<name>A0A7G1G8P0_9BACT</name>
<keyword evidence="1" id="KW-0812">Transmembrane</keyword>
<keyword evidence="1" id="KW-0472">Membrane</keyword>
<feature type="transmembrane region" description="Helical" evidence="1">
    <location>
        <begin position="85"/>
        <end position="107"/>
    </location>
</feature>
<gene>
    <name evidence="2" type="ORF">OSSY52_19370</name>
</gene>
<accession>A0A7G1G8P0</accession>
<evidence type="ECO:0000256" key="1">
    <source>
        <dbReference type="SAM" id="Phobius"/>
    </source>
</evidence>
<reference evidence="2 3" key="1">
    <citation type="submission" date="2018-06" db="EMBL/GenBank/DDBJ databases">
        <title>Genome sequencing of Oceanotoga sp. sy52.</title>
        <authorList>
            <person name="Mori K."/>
        </authorList>
    </citation>
    <scope>NUCLEOTIDE SEQUENCE [LARGE SCALE GENOMIC DNA]</scope>
    <source>
        <strain evidence="3">sy52</strain>
    </source>
</reference>
<sequence>MSIDDLFNLVAFLSKRKLGIDFAKKLKSIVTKIYRSILNDFNTANFNIALAFDRVKLLNSQIKRIDKQLENFFNRINTTLILSQVFLLFYLFLLFLKLLILIIFLQIPNFLLTQGYVGI</sequence>
<keyword evidence="3" id="KW-1185">Reference proteome</keyword>
<evidence type="ECO:0000313" key="3">
    <source>
        <dbReference type="Proteomes" id="UP000516361"/>
    </source>
</evidence>
<keyword evidence="1" id="KW-1133">Transmembrane helix</keyword>
<evidence type="ECO:0000313" key="2">
    <source>
        <dbReference type="EMBL" id="BBE31796.1"/>
    </source>
</evidence>
<proteinExistence type="predicted"/>
<dbReference type="Proteomes" id="UP000516361">
    <property type="component" value="Chromosome"/>
</dbReference>
<dbReference type="EMBL" id="AP018712">
    <property type="protein sequence ID" value="BBE31796.1"/>
    <property type="molecule type" value="Genomic_DNA"/>
</dbReference>
<dbReference type="InParanoid" id="A0A7G1G8P0"/>
<dbReference type="KEGG" id="ocy:OSSY52_19370"/>